<dbReference type="PANTHER" id="PTHR48085">
    <property type="entry name" value="CADMIUM/ZINC-TRANSPORTING ATPASE HMA2-RELATED"/>
    <property type="match status" value="1"/>
</dbReference>
<dbReference type="InterPro" id="IPR051014">
    <property type="entry name" value="Cation_Transport_ATPase_IB"/>
</dbReference>
<dbReference type="Gene3D" id="3.40.50.1000">
    <property type="entry name" value="HAD superfamily/HAD-like"/>
    <property type="match status" value="1"/>
</dbReference>
<evidence type="ECO:0000256" key="5">
    <source>
        <dbReference type="ARBA" id="ARBA00022741"/>
    </source>
</evidence>
<dbReference type="InterPro" id="IPR006121">
    <property type="entry name" value="HMA_dom"/>
</dbReference>
<evidence type="ECO:0000256" key="1">
    <source>
        <dbReference type="ARBA" id="ARBA00004141"/>
    </source>
</evidence>
<dbReference type="SUPFAM" id="SSF55008">
    <property type="entry name" value="HMA, heavy metal-associated domain"/>
    <property type="match status" value="1"/>
</dbReference>
<evidence type="ECO:0000256" key="4">
    <source>
        <dbReference type="ARBA" id="ARBA00022692"/>
    </source>
</evidence>
<dbReference type="SUPFAM" id="SSF56784">
    <property type="entry name" value="HAD-like"/>
    <property type="match status" value="1"/>
</dbReference>
<feature type="transmembrane region" description="Helical" evidence="9">
    <location>
        <begin position="114"/>
        <end position="134"/>
    </location>
</feature>
<feature type="transmembrane region" description="Helical" evidence="9">
    <location>
        <begin position="309"/>
        <end position="328"/>
    </location>
</feature>
<name>A0ABS8S6J3_DATST</name>
<accession>A0ABS8S6J3</accession>
<dbReference type="Gene3D" id="2.70.150.10">
    <property type="entry name" value="Calcium-transporting ATPase, cytoplasmic transduction domain A"/>
    <property type="match status" value="1"/>
</dbReference>
<keyword evidence="8 9" id="KW-0472">Membrane</keyword>
<proteinExistence type="inferred from homology"/>
<dbReference type="InterPro" id="IPR036412">
    <property type="entry name" value="HAD-like_sf"/>
</dbReference>
<dbReference type="EMBL" id="JACEIK010000299">
    <property type="protein sequence ID" value="MCD7454372.1"/>
    <property type="molecule type" value="Genomic_DNA"/>
</dbReference>
<dbReference type="InterPro" id="IPR008250">
    <property type="entry name" value="ATPase_P-typ_transduc_dom_A_sf"/>
</dbReference>
<keyword evidence="12" id="KW-1185">Reference proteome</keyword>
<dbReference type="Proteomes" id="UP000823775">
    <property type="component" value="Unassembled WGS sequence"/>
</dbReference>
<dbReference type="InterPro" id="IPR036163">
    <property type="entry name" value="HMA_dom_sf"/>
</dbReference>
<evidence type="ECO:0000313" key="12">
    <source>
        <dbReference type="Proteomes" id="UP000823775"/>
    </source>
</evidence>
<dbReference type="CDD" id="cd00371">
    <property type="entry name" value="HMA"/>
    <property type="match status" value="1"/>
</dbReference>
<dbReference type="InterPro" id="IPR059000">
    <property type="entry name" value="ATPase_P-type_domA"/>
</dbReference>
<dbReference type="InterPro" id="IPR001757">
    <property type="entry name" value="P_typ_ATPase"/>
</dbReference>
<evidence type="ECO:0000256" key="2">
    <source>
        <dbReference type="ARBA" id="ARBA00004170"/>
    </source>
</evidence>
<dbReference type="InterPro" id="IPR023214">
    <property type="entry name" value="HAD_sf"/>
</dbReference>
<organism evidence="11 12">
    <name type="scientific">Datura stramonium</name>
    <name type="common">Jimsonweed</name>
    <name type="synonym">Common thornapple</name>
    <dbReference type="NCBI Taxonomy" id="4076"/>
    <lineage>
        <taxon>Eukaryota</taxon>
        <taxon>Viridiplantae</taxon>
        <taxon>Streptophyta</taxon>
        <taxon>Embryophyta</taxon>
        <taxon>Tracheophyta</taxon>
        <taxon>Spermatophyta</taxon>
        <taxon>Magnoliopsida</taxon>
        <taxon>eudicotyledons</taxon>
        <taxon>Gunneridae</taxon>
        <taxon>Pentapetalae</taxon>
        <taxon>asterids</taxon>
        <taxon>lamiids</taxon>
        <taxon>Solanales</taxon>
        <taxon>Solanaceae</taxon>
        <taxon>Solanoideae</taxon>
        <taxon>Datureae</taxon>
        <taxon>Datura</taxon>
    </lineage>
</organism>
<evidence type="ECO:0000256" key="8">
    <source>
        <dbReference type="ARBA" id="ARBA00023136"/>
    </source>
</evidence>
<sequence>MTESEKLSKSYFDVLGICCTSEVVLVEKILKNLEGVKEVSVIVTTKTVIVIHDSLLISQQQIVKALNQARLEASIRVKGEKNYQKKWPSPFAIGSGILLALSFLKYFFPPLQWLALAAVAVGIPPIVFRGVAAVRNLTLDINILVLIAVAGSIVLHDYWEAATIVFLFTIAEWLESRASHKATAVMSSLVNIVPPTAVLAESGDVVNVDQVKLNSILAVKAGETIPIDGIVVVGECDVDEKTLTGESFPVSKQKDSTVWAGTTNLNGYISVKTTALAEECAVARMVKLVEDAQNKKSKTQRYIDKCAKYYTPAIVVIAACLAIVPTALRVQPKRMVSHFCCFGNRKISSRAGCTTVPEIEGDSLQGKSVGYIFLGSSPAGLFSLSDVCRTHKKDAMRELKQMGIKTVMLTGDCYAAANHVQDQFMELWMNSKQNWHGGQGDNH</sequence>
<dbReference type="Pfam" id="PF00122">
    <property type="entry name" value="E1-E2_ATPase"/>
    <property type="match status" value="1"/>
</dbReference>
<gene>
    <name evidence="11" type="ORF">HAX54_024541</name>
</gene>
<keyword evidence="5" id="KW-0547">Nucleotide-binding</keyword>
<dbReference type="NCBIfam" id="TIGR01494">
    <property type="entry name" value="ATPase_P-type"/>
    <property type="match status" value="1"/>
</dbReference>
<evidence type="ECO:0000259" key="10">
    <source>
        <dbReference type="PROSITE" id="PS50846"/>
    </source>
</evidence>
<comment type="subcellular location">
    <subcellularLocation>
        <location evidence="1">Membrane</location>
        <topology evidence="1">Multi-pass membrane protein</topology>
    </subcellularLocation>
    <subcellularLocation>
        <location evidence="2">Membrane</location>
        <topology evidence="2">Peripheral membrane protein</topology>
    </subcellularLocation>
</comment>
<evidence type="ECO:0000256" key="9">
    <source>
        <dbReference type="SAM" id="Phobius"/>
    </source>
</evidence>
<keyword evidence="4 9" id="KW-0812">Transmembrane</keyword>
<comment type="similarity">
    <text evidence="3">Belongs to the cation transport ATPase (P-type) (TC 3.A.3) family. Type IB subfamily.</text>
</comment>
<protein>
    <recommendedName>
        <fullName evidence="10">HMA domain-containing protein</fullName>
    </recommendedName>
</protein>
<feature type="domain" description="HMA" evidence="10">
    <location>
        <begin position="8"/>
        <end position="74"/>
    </location>
</feature>
<keyword evidence="6" id="KW-0067">ATP-binding</keyword>
<reference evidence="11 12" key="1">
    <citation type="journal article" date="2021" name="BMC Genomics">
        <title>Datura genome reveals duplications of psychoactive alkaloid biosynthetic genes and high mutation rate following tissue culture.</title>
        <authorList>
            <person name="Rajewski A."/>
            <person name="Carter-House D."/>
            <person name="Stajich J."/>
            <person name="Litt A."/>
        </authorList>
    </citation>
    <scope>NUCLEOTIDE SEQUENCE [LARGE SCALE GENOMIC DNA]</scope>
    <source>
        <strain evidence="11">AR-01</strain>
    </source>
</reference>
<keyword evidence="7 9" id="KW-1133">Transmembrane helix</keyword>
<dbReference type="PANTHER" id="PTHR48085:SF5">
    <property type="entry name" value="CADMIUM_ZINC-TRANSPORTING ATPASE HMA4-RELATED"/>
    <property type="match status" value="1"/>
</dbReference>
<evidence type="ECO:0000256" key="7">
    <source>
        <dbReference type="ARBA" id="ARBA00022989"/>
    </source>
</evidence>
<evidence type="ECO:0000256" key="6">
    <source>
        <dbReference type="ARBA" id="ARBA00022840"/>
    </source>
</evidence>
<dbReference type="InterPro" id="IPR023298">
    <property type="entry name" value="ATPase_P-typ_TM_dom_sf"/>
</dbReference>
<dbReference type="SUPFAM" id="SSF81665">
    <property type="entry name" value="Calcium ATPase, transmembrane domain M"/>
    <property type="match status" value="1"/>
</dbReference>
<evidence type="ECO:0000256" key="3">
    <source>
        <dbReference type="ARBA" id="ARBA00006024"/>
    </source>
</evidence>
<comment type="caution">
    <text evidence="11">The sequence shown here is derived from an EMBL/GenBank/DDBJ whole genome shotgun (WGS) entry which is preliminary data.</text>
</comment>
<feature type="transmembrane region" description="Helical" evidence="9">
    <location>
        <begin position="91"/>
        <end position="108"/>
    </location>
</feature>
<evidence type="ECO:0000313" key="11">
    <source>
        <dbReference type="EMBL" id="MCD7454372.1"/>
    </source>
</evidence>
<dbReference type="SUPFAM" id="SSF81653">
    <property type="entry name" value="Calcium ATPase, transduction domain A"/>
    <property type="match status" value="1"/>
</dbReference>
<dbReference type="Gene3D" id="3.30.70.100">
    <property type="match status" value="1"/>
</dbReference>
<dbReference type="PROSITE" id="PS50846">
    <property type="entry name" value="HMA_2"/>
    <property type="match status" value="1"/>
</dbReference>